<evidence type="ECO:0000313" key="2">
    <source>
        <dbReference type="Proteomes" id="UP000315947"/>
    </source>
</evidence>
<proteinExistence type="predicted"/>
<dbReference type="EMBL" id="CP041614">
    <property type="protein sequence ID" value="QDO84228.1"/>
    <property type="molecule type" value="Genomic_DNA"/>
</dbReference>
<organism evidence="1 2">
    <name type="scientific">Shewanella psychropiezotolerans</name>
    <dbReference type="NCBI Taxonomy" id="2593655"/>
    <lineage>
        <taxon>Bacteria</taxon>
        <taxon>Pseudomonadati</taxon>
        <taxon>Pseudomonadota</taxon>
        <taxon>Gammaproteobacteria</taxon>
        <taxon>Alteromonadales</taxon>
        <taxon>Shewanellaceae</taxon>
        <taxon>Shewanella</taxon>
    </lineage>
</organism>
<gene>
    <name evidence="1" type="ORF">FM037_14545</name>
</gene>
<evidence type="ECO:0000313" key="1">
    <source>
        <dbReference type="EMBL" id="QDO84228.1"/>
    </source>
</evidence>
<name>A0ABX5WZP1_9GAMM</name>
<reference evidence="1 2" key="1">
    <citation type="submission" date="2019-07" db="EMBL/GenBank/DDBJ databases">
        <title>Shewanella sp. YLB-06 whole genomic sequence.</title>
        <authorList>
            <person name="Yu L."/>
        </authorList>
    </citation>
    <scope>NUCLEOTIDE SEQUENCE [LARGE SCALE GENOMIC DNA]</scope>
    <source>
        <strain evidence="1 2">YLB-06</strain>
    </source>
</reference>
<accession>A0ABX5WZP1</accession>
<keyword evidence="2" id="KW-1185">Reference proteome</keyword>
<sequence>MNNQIDINRVRRMSVTSVEARHESDPDIRRRFESCLTGGSKGKEKNASGSISELTKSLLSHNGGIYRHGSAEVVRQGEMLSYRLLNGPMMGLVIQASYHSLGIRLQIYPKNQRQSRVLTAVLPKLSLALKGRRFEIGLELMPVKK</sequence>
<dbReference type="RefSeq" id="WP_144046591.1">
    <property type="nucleotide sequence ID" value="NZ_CP041614.1"/>
</dbReference>
<dbReference type="Proteomes" id="UP000315947">
    <property type="component" value="Chromosome"/>
</dbReference>
<protein>
    <submittedName>
        <fullName evidence="1">Uncharacterized protein</fullName>
    </submittedName>
</protein>